<dbReference type="Proteomes" id="UP000054549">
    <property type="component" value="Unassembled WGS sequence"/>
</dbReference>
<accession>A0A0C2SIZ2</accession>
<protein>
    <submittedName>
        <fullName evidence="1">Uncharacterized protein</fullName>
    </submittedName>
</protein>
<keyword evidence="2" id="KW-1185">Reference proteome</keyword>
<proteinExistence type="predicted"/>
<reference evidence="1 2" key="1">
    <citation type="submission" date="2014-04" db="EMBL/GenBank/DDBJ databases">
        <title>Evolutionary Origins and Diversification of the Mycorrhizal Mutualists.</title>
        <authorList>
            <consortium name="DOE Joint Genome Institute"/>
            <consortium name="Mycorrhizal Genomics Consortium"/>
            <person name="Kohler A."/>
            <person name="Kuo A."/>
            <person name="Nagy L.G."/>
            <person name="Floudas D."/>
            <person name="Copeland A."/>
            <person name="Barry K.W."/>
            <person name="Cichocki N."/>
            <person name="Veneault-Fourrey C."/>
            <person name="LaButti K."/>
            <person name="Lindquist E.A."/>
            <person name="Lipzen A."/>
            <person name="Lundell T."/>
            <person name="Morin E."/>
            <person name="Murat C."/>
            <person name="Riley R."/>
            <person name="Ohm R."/>
            <person name="Sun H."/>
            <person name="Tunlid A."/>
            <person name="Henrissat B."/>
            <person name="Grigoriev I.V."/>
            <person name="Hibbett D.S."/>
            <person name="Martin F."/>
        </authorList>
    </citation>
    <scope>NUCLEOTIDE SEQUENCE [LARGE SCALE GENOMIC DNA]</scope>
    <source>
        <strain evidence="1 2">Koide BX008</strain>
    </source>
</reference>
<organism evidence="1 2">
    <name type="scientific">Amanita muscaria (strain Koide BX008)</name>
    <dbReference type="NCBI Taxonomy" id="946122"/>
    <lineage>
        <taxon>Eukaryota</taxon>
        <taxon>Fungi</taxon>
        <taxon>Dikarya</taxon>
        <taxon>Basidiomycota</taxon>
        <taxon>Agaricomycotina</taxon>
        <taxon>Agaricomycetes</taxon>
        <taxon>Agaricomycetidae</taxon>
        <taxon>Agaricales</taxon>
        <taxon>Pluteineae</taxon>
        <taxon>Amanitaceae</taxon>
        <taxon>Amanita</taxon>
    </lineage>
</organism>
<dbReference type="InParanoid" id="A0A0C2SIZ2"/>
<dbReference type="HOGENOM" id="CLU_2399214_0_0_1"/>
<evidence type="ECO:0000313" key="2">
    <source>
        <dbReference type="Proteomes" id="UP000054549"/>
    </source>
</evidence>
<sequence length="93" mass="11216">MAHIFVVRFWVWNGQRERPTKKKLQLTWINIIRYAVDTRFRYELRMQGKACCGDDARKPAQVVFRLAFFVSKERWKMVRGTVNVQVLSLRQLE</sequence>
<dbReference type="AlphaFoldDB" id="A0A0C2SIZ2"/>
<name>A0A0C2SIZ2_AMAMK</name>
<gene>
    <name evidence="1" type="ORF">M378DRAFT_164868</name>
</gene>
<evidence type="ECO:0000313" key="1">
    <source>
        <dbReference type="EMBL" id="KIL63175.1"/>
    </source>
</evidence>
<dbReference type="EMBL" id="KN818262">
    <property type="protein sequence ID" value="KIL63175.1"/>
    <property type="molecule type" value="Genomic_DNA"/>
</dbReference>